<name>A0ABN9RQ70_9DINO</name>
<feature type="domain" description="Arb2" evidence="2">
    <location>
        <begin position="144"/>
        <end position="225"/>
    </location>
</feature>
<dbReference type="PANTHER" id="PTHR21357">
    <property type="entry name" value="FAM172 FAMILY PROTEIN HOMOLOG CG10038"/>
    <property type="match status" value="1"/>
</dbReference>
<organism evidence="3 4">
    <name type="scientific">Prorocentrum cordatum</name>
    <dbReference type="NCBI Taxonomy" id="2364126"/>
    <lineage>
        <taxon>Eukaryota</taxon>
        <taxon>Sar</taxon>
        <taxon>Alveolata</taxon>
        <taxon>Dinophyceae</taxon>
        <taxon>Prorocentrales</taxon>
        <taxon>Prorocentraceae</taxon>
        <taxon>Prorocentrum</taxon>
    </lineage>
</organism>
<gene>
    <name evidence="3" type="ORF">PCOR1329_LOCUS21828</name>
</gene>
<dbReference type="InterPro" id="IPR053858">
    <property type="entry name" value="Arb2_dom"/>
</dbReference>
<dbReference type="Pfam" id="PF22749">
    <property type="entry name" value="Arb2"/>
    <property type="match status" value="2"/>
</dbReference>
<sequence length="325" mass="35307">MEELTALGYEYKDDGRLVQVGTDRGFEFRDQAHYDKLADAVLRYVGKLLVDEAGLVPMALPTDAAEGEPQTVVFASEGIEKAQKVLVMIQGSGRVRVGVWGCALCINKGLDQGTMLPYLRTAVERGYGVLVLNPNDNHADGRPIRGSETPMRHVAYAWKAVVEGRCLPSAAIDVVAHSNGGRCLIDFLACAEHGSDVNTRALATDAAARIRRIVFTDSYHDARVLPLEELPPPVRCALADGTRCVNYVPSSEPLGTPVRMWISLGQPMTHKTRGACASRRRWRTTPPRTRRSCRRPSSFSPSEPPGQARTCAPQQGCASAGGPSR</sequence>
<reference evidence="3" key="1">
    <citation type="submission" date="2023-10" db="EMBL/GenBank/DDBJ databases">
        <authorList>
            <person name="Chen Y."/>
            <person name="Shah S."/>
            <person name="Dougan E. K."/>
            <person name="Thang M."/>
            <person name="Chan C."/>
        </authorList>
    </citation>
    <scope>NUCLEOTIDE SEQUENCE [LARGE SCALE GENOMIC DNA]</scope>
</reference>
<dbReference type="PANTHER" id="PTHR21357:SF4">
    <property type="entry name" value="FAM172 FAMILY PROTEIN HOMOLOG CG10038"/>
    <property type="match status" value="1"/>
</dbReference>
<evidence type="ECO:0000259" key="2">
    <source>
        <dbReference type="Pfam" id="PF22749"/>
    </source>
</evidence>
<evidence type="ECO:0000256" key="1">
    <source>
        <dbReference type="SAM" id="MobiDB-lite"/>
    </source>
</evidence>
<feature type="region of interest" description="Disordered" evidence="1">
    <location>
        <begin position="273"/>
        <end position="325"/>
    </location>
</feature>
<accession>A0ABN9RQ70</accession>
<proteinExistence type="predicted"/>
<dbReference type="InterPro" id="IPR048263">
    <property type="entry name" value="Arb2"/>
</dbReference>
<feature type="domain" description="Arb2" evidence="2">
    <location>
        <begin position="3"/>
        <end position="138"/>
    </location>
</feature>
<evidence type="ECO:0000313" key="4">
    <source>
        <dbReference type="Proteomes" id="UP001189429"/>
    </source>
</evidence>
<dbReference type="Proteomes" id="UP001189429">
    <property type="component" value="Unassembled WGS sequence"/>
</dbReference>
<keyword evidence="4" id="KW-1185">Reference proteome</keyword>
<evidence type="ECO:0000313" key="3">
    <source>
        <dbReference type="EMBL" id="CAK0819995.1"/>
    </source>
</evidence>
<comment type="caution">
    <text evidence="3">The sequence shown here is derived from an EMBL/GenBank/DDBJ whole genome shotgun (WGS) entry which is preliminary data.</text>
</comment>
<dbReference type="EMBL" id="CAUYUJ010007224">
    <property type="protein sequence ID" value="CAK0819995.1"/>
    <property type="molecule type" value="Genomic_DNA"/>
</dbReference>
<protein>
    <recommendedName>
        <fullName evidence="2">Arb2 domain-containing protein</fullName>
    </recommendedName>
</protein>
<feature type="compositionally biased region" description="Basic residues" evidence="1">
    <location>
        <begin position="273"/>
        <end position="294"/>
    </location>
</feature>